<evidence type="ECO:0000259" key="6">
    <source>
        <dbReference type="Pfam" id="PF00535"/>
    </source>
</evidence>
<accession>A0ABR7ZYD1</accession>
<evidence type="ECO:0000256" key="4">
    <source>
        <dbReference type="ARBA" id="ARBA00022679"/>
    </source>
</evidence>
<dbReference type="SUPFAM" id="SSF53448">
    <property type="entry name" value="Nucleotide-diphospho-sugar transferases"/>
    <property type="match status" value="1"/>
</dbReference>
<evidence type="ECO:0000313" key="8">
    <source>
        <dbReference type="Proteomes" id="UP000642094"/>
    </source>
</evidence>
<comment type="pathway">
    <text evidence="1">Cell wall biogenesis; cell wall polysaccharide biosynthesis.</text>
</comment>
<dbReference type="InterPro" id="IPR001173">
    <property type="entry name" value="Glyco_trans_2-like"/>
</dbReference>
<protein>
    <submittedName>
        <fullName evidence="7">Glycosyltransferase family 2 protein</fullName>
    </submittedName>
</protein>
<gene>
    <name evidence="7" type="ORF">H6F41_12720</name>
</gene>
<name>A0ABR7ZYD1_9CYAN</name>
<sequence>MIKENIHIIIPVHNRKDITLNCLNTLEHNGDLAKYYVIVVDDGSTDGTSEAIKSLYPEVVILEGDGNLWWTGAIKKGMEYAYEKGAEYFIWLNDDCLVAKESINNLIVFCKQNTKTIIGYQGYQSTNYQQIAFGGHRKNKQILKYPSKPLFEPINCSQNEIEECDMLNGNFVCLPRSVIDTTGYPKSNLYPHYLGDFIYITQVQKQRFKIYVSNQYLILNMLSGFSNLNPQNWLIQEGKTLDIFRLMFTHQSLLSWRVWLVYHLTEYSYFKGLISFIKYYGCQYFVPIVFITFLRFFSQSFRLRVSEFKRRFITYF</sequence>
<dbReference type="InterPro" id="IPR029044">
    <property type="entry name" value="Nucleotide-diphossugar_trans"/>
</dbReference>
<dbReference type="Pfam" id="PF00535">
    <property type="entry name" value="Glycos_transf_2"/>
    <property type="match status" value="1"/>
</dbReference>
<evidence type="ECO:0000256" key="1">
    <source>
        <dbReference type="ARBA" id="ARBA00004776"/>
    </source>
</evidence>
<evidence type="ECO:0000256" key="2">
    <source>
        <dbReference type="ARBA" id="ARBA00006739"/>
    </source>
</evidence>
<comment type="similarity">
    <text evidence="2">Belongs to the glycosyltransferase 2 family.</text>
</comment>
<keyword evidence="5" id="KW-0812">Transmembrane</keyword>
<dbReference type="PANTHER" id="PTHR43179:SF12">
    <property type="entry name" value="GALACTOFURANOSYLTRANSFERASE GLFT2"/>
    <property type="match status" value="1"/>
</dbReference>
<reference evidence="7 8" key="1">
    <citation type="journal article" date="2020" name="ISME J.">
        <title>Comparative genomics reveals insights into cyanobacterial evolution and habitat adaptation.</title>
        <authorList>
            <person name="Chen M.Y."/>
            <person name="Teng W.K."/>
            <person name="Zhao L."/>
            <person name="Hu C.X."/>
            <person name="Zhou Y.K."/>
            <person name="Han B.P."/>
            <person name="Song L.R."/>
            <person name="Shu W.S."/>
        </authorList>
    </citation>
    <scope>NUCLEOTIDE SEQUENCE [LARGE SCALE GENOMIC DNA]</scope>
    <source>
        <strain evidence="7 8">FACHB-723</strain>
    </source>
</reference>
<comment type="caution">
    <text evidence="7">The sequence shown here is derived from an EMBL/GenBank/DDBJ whole genome shotgun (WGS) entry which is preliminary data.</text>
</comment>
<dbReference type="PANTHER" id="PTHR43179">
    <property type="entry name" value="RHAMNOSYLTRANSFERASE WBBL"/>
    <property type="match status" value="1"/>
</dbReference>
<dbReference type="EMBL" id="JACJQB010000026">
    <property type="protein sequence ID" value="MBD2189003.1"/>
    <property type="molecule type" value="Genomic_DNA"/>
</dbReference>
<keyword evidence="8" id="KW-1185">Reference proteome</keyword>
<organism evidence="7 8">
    <name type="scientific">Pseudanabaena mucicola FACHB-723</name>
    <dbReference type="NCBI Taxonomy" id="2692860"/>
    <lineage>
        <taxon>Bacteria</taxon>
        <taxon>Bacillati</taxon>
        <taxon>Cyanobacteriota</taxon>
        <taxon>Cyanophyceae</taxon>
        <taxon>Pseudanabaenales</taxon>
        <taxon>Pseudanabaenaceae</taxon>
        <taxon>Pseudanabaena</taxon>
    </lineage>
</organism>
<evidence type="ECO:0000313" key="7">
    <source>
        <dbReference type="EMBL" id="MBD2189003.1"/>
    </source>
</evidence>
<dbReference type="Proteomes" id="UP000642094">
    <property type="component" value="Unassembled WGS sequence"/>
</dbReference>
<keyword evidence="5" id="KW-0472">Membrane</keyword>
<evidence type="ECO:0000256" key="3">
    <source>
        <dbReference type="ARBA" id="ARBA00022676"/>
    </source>
</evidence>
<keyword evidence="5" id="KW-1133">Transmembrane helix</keyword>
<dbReference type="RefSeq" id="WP_190403841.1">
    <property type="nucleotide sequence ID" value="NZ_JACJQB010000026.1"/>
</dbReference>
<feature type="domain" description="Glycosyltransferase 2-like" evidence="6">
    <location>
        <begin position="8"/>
        <end position="124"/>
    </location>
</feature>
<evidence type="ECO:0000256" key="5">
    <source>
        <dbReference type="SAM" id="Phobius"/>
    </source>
</evidence>
<feature type="transmembrane region" description="Helical" evidence="5">
    <location>
        <begin position="284"/>
        <end position="301"/>
    </location>
</feature>
<keyword evidence="4" id="KW-0808">Transferase</keyword>
<proteinExistence type="inferred from homology"/>
<keyword evidence="3" id="KW-0328">Glycosyltransferase</keyword>
<dbReference type="Gene3D" id="3.90.550.10">
    <property type="entry name" value="Spore Coat Polysaccharide Biosynthesis Protein SpsA, Chain A"/>
    <property type="match status" value="1"/>
</dbReference>